<comment type="caution">
    <text evidence="1">The sequence shown here is derived from an EMBL/GenBank/DDBJ whole genome shotgun (WGS) entry which is preliminary data.</text>
</comment>
<sequence>MGEPETCDALRGSEHHTWTITTTLPNERILTQFNAVGDSAQAILHTPDGSCSLGPYPGECTVEQPGTYQVDVYLYYREGEASYGIGVESRDAPSSCTTLDPATFTVHGAALSRSAARGSAGDCYRFEGQAGMRLTVETSGTTTAPGYSADIRGTLWDPSGEQVCPIQFGGGDCTLTANGTHSFFLTDDYGSAVDYTLRLIRTDQPIGCGALVEGAFGPLSAGQVVAGELGTAEFTCYSVHLTAGTKSVRTVDGGQIDWELSNAAGRICAEYDHVACEVPATGDYTLWLRHPDWTGNPTSFRASIVDVAGDEGCAPVVGTGWDQPVVTFTPTSPVEVFCQPFAAQPGERVIVYASGGGVTRITDSSGTSICSEYESDQDGCVLPGSGPYRVITEADDTDPVTLQIRSLSAATGCPEITPGAYGTGPAGALGGIRCRTLDVPAAGRYLVRVVDDENYETWSQVYTPDGKRLCQAGYLCPFPAAGKYTLVVGGGNSGVRDGSYATVFTAPNGPGCVPVTEQGLATGAIRGSFGTAGETDCLRLSSPAGAKISVLTPSRATGAARPDWTLINAAGDDLCSTNNCVLTGAAPYRLLLNAPEDSAPGDYAVVVQRLDQITGCGTLPAGLIGKPAGLTTTFSSTKFATCWTIPGTQHTASEIVSFASVSGTGYAVLTVKDSVTGAEVCGSYSTSAIVLRCKFQTGKAYVAVLTAAAENAQYRVARRDATGTNCQTPANTVLGGSAATGTLTALDDVRCYRVTAAASGNYWLGVRSTDYDARYWITDAAGTDRCAGYVVPCRVSGATSYLLFVRSATAGAVPYAVDTWNLGTADKPAAQCPAVTGVPGFTRAGTLDAAHTAICVAVPVINGRSDFRAVITNPAGGEALPEPYYFSTLGTGAGIVRCSWASGGRGCGAYVSYPAPKSSTALFVLAPEQASGTFPYRVGTICDSDPCKVTSSTPASASNLGPVTLTLRGEALATGDRVQLNHAGSASITAAVQSVSDGVLTATANLTGVAPGVWDIAVSSDTDWRQGTLYGGLTVTTTALKLVKAPAISGTVRVGATVRAVAGSWTPAATGYAYQWAANGAAIRGATGSSYVIPGSLRGKRITVTVTAKRANRLNSPAVSAGGTVGWGVAPKATTSPKIAGTVKAGRKVKVAVGTWSPRADSYRYEWRVDGKLVATGSTLTLKKSWGGKKVTVTVIAKRTGCYDGRRTSGSVKIKR</sequence>
<dbReference type="AlphaFoldDB" id="A0A0X3UPU0"/>
<keyword evidence="2" id="KW-1185">Reference proteome</keyword>
<gene>
    <name evidence="1" type="ORF">ADL15_16215</name>
</gene>
<evidence type="ECO:0000313" key="1">
    <source>
        <dbReference type="EMBL" id="KUL34609.1"/>
    </source>
</evidence>
<protein>
    <recommendedName>
        <fullName evidence="3">Ig-like domain-containing protein</fullName>
    </recommendedName>
</protein>
<reference evidence="1 2" key="1">
    <citation type="submission" date="2015-10" db="EMBL/GenBank/DDBJ databases">
        <authorList>
            <person name="Gilbert D.G."/>
        </authorList>
    </citation>
    <scope>NUCLEOTIDE SEQUENCE [LARGE SCALE GENOMIC DNA]</scope>
    <source>
        <strain evidence="1 2">NRRL B-16712</strain>
    </source>
</reference>
<dbReference type="Gene3D" id="2.60.40.2700">
    <property type="match status" value="1"/>
</dbReference>
<organism evidence="1 2">
    <name type="scientific">Actinoplanes awajinensis subsp. mycoplanecinus</name>
    <dbReference type="NCBI Taxonomy" id="135947"/>
    <lineage>
        <taxon>Bacteria</taxon>
        <taxon>Bacillati</taxon>
        <taxon>Actinomycetota</taxon>
        <taxon>Actinomycetes</taxon>
        <taxon>Micromonosporales</taxon>
        <taxon>Micromonosporaceae</taxon>
        <taxon>Actinoplanes</taxon>
    </lineage>
</organism>
<name>A0A0X3UPU0_9ACTN</name>
<dbReference type="EMBL" id="LLZH01000121">
    <property type="protein sequence ID" value="KUL34609.1"/>
    <property type="molecule type" value="Genomic_DNA"/>
</dbReference>
<evidence type="ECO:0008006" key="3">
    <source>
        <dbReference type="Google" id="ProtNLM"/>
    </source>
</evidence>
<dbReference type="OrthoDB" id="614750at2"/>
<dbReference type="Proteomes" id="UP000053244">
    <property type="component" value="Unassembled WGS sequence"/>
</dbReference>
<accession>A0A0X3UPU0</accession>
<evidence type="ECO:0000313" key="2">
    <source>
        <dbReference type="Proteomes" id="UP000053244"/>
    </source>
</evidence>
<proteinExistence type="predicted"/>
<dbReference type="RefSeq" id="WP_067690858.1">
    <property type="nucleotide sequence ID" value="NZ_LLZH01000121.1"/>
</dbReference>